<organism evidence="6 7">
    <name type="scientific">Leuconostoc holzapfelii</name>
    <dbReference type="NCBI Taxonomy" id="434464"/>
    <lineage>
        <taxon>Bacteria</taxon>
        <taxon>Bacillati</taxon>
        <taxon>Bacillota</taxon>
        <taxon>Bacilli</taxon>
        <taxon>Lactobacillales</taxon>
        <taxon>Lactobacillaceae</taxon>
        <taxon>Leuconostoc</taxon>
    </lineage>
</organism>
<dbReference type="InterPro" id="IPR047057">
    <property type="entry name" value="MerR_fam"/>
</dbReference>
<keyword evidence="4" id="KW-0804">Transcription</keyword>
<dbReference type="InterPro" id="IPR009061">
    <property type="entry name" value="DNA-bd_dom_put_sf"/>
</dbReference>
<dbReference type="EMBL" id="JAAXPO010000008">
    <property type="protein sequence ID" value="NKZ18956.1"/>
    <property type="molecule type" value="Genomic_DNA"/>
</dbReference>
<feature type="domain" description="HTH merR-type" evidence="5">
    <location>
        <begin position="22"/>
        <end position="92"/>
    </location>
</feature>
<dbReference type="SUPFAM" id="SSF46955">
    <property type="entry name" value="Putative DNA-binding domain"/>
    <property type="match status" value="1"/>
</dbReference>
<evidence type="ECO:0000259" key="5">
    <source>
        <dbReference type="PROSITE" id="PS50937"/>
    </source>
</evidence>
<keyword evidence="2" id="KW-0805">Transcription regulation</keyword>
<accession>A0A846ZBX5</accession>
<evidence type="ECO:0000313" key="7">
    <source>
        <dbReference type="Proteomes" id="UP000590460"/>
    </source>
</evidence>
<evidence type="ECO:0000313" key="6">
    <source>
        <dbReference type="EMBL" id="NKZ18956.1"/>
    </source>
</evidence>
<evidence type="ECO:0000256" key="1">
    <source>
        <dbReference type="ARBA" id="ARBA00022491"/>
    </source>
</evidence>
<keyword evidence="1" id="KW-0678">Repressor</keyword>
<dbReference type="Proteomes" id="UP000590460">
    <property type="component" value="Unassembled WGS sequence"/>
</dbReference>
<evidence type="ECO:0000256" key="4">
    <source>
        <dbReference type="ARBA" id="ARBA00023163"/>
    </source>
</evidence>
<dbReference type="PANTHER" id="PTHR30204">
    <property type="entry name" value="REDOX-CYCLING DRUG-SENSING TRANSCRIPTIONAL ACTIVATOR SOXR"/>
    <property type="match status" value="1"/>
</dbReference>
<dbReference type="Pfam" id="PF00376">
    <property type="entry name" value="MerR"/>
    <property type="match status" value="1"/>
</dbReference>
<dbReference type="SMART" id="SM00422">
    <property type="entry name" value="HTH_MERR"/>
    <property type="match status" value="1"/>
</dbReference>
<dbReference type="Gene3D" id="1.10.1660.10">
    <property type="match status" value="1"/>
</dbReference>
<reference evidence="6 7" key="1">
    <citation type="submission" date="2020-04" db="EMBL/GenBank/DDBJ databases">
        <title>MicrobeNet Type strains.</title>
        <authorList>
            <person name="Nicholson A.C."/>
        </authorList>
    </citation>
    <scope>NUCLEOTIDE SEQUENCE [LARGE SCALE GENOMIC DNA]</scope>
    <source>
        <strain evidence="6 7">CCUG 54536</strain>
    </source>
</reference>
<evidence type="ECO:0000256" key="2">
    <source>
        <dbReference type="ARBA" id="ARBA00023015"/>
    </source>
</evidence>
<dbReference type="PANTHER" id="PTHR30204:SF69">
    <property type="entry name" value="MERR-FAMILY TRANSCRIPTIONAL REGULATOR"/>
    <property type="match status" value="1"/>
</dbReference>
<name>A0A846ZBX5_9LACO</name>
<dbReference type="InterPro" id="IPR000551">
    <property type="entry name" value="MerR-type_HTH_dom"/>
</dbReference>
<sequence length="161" mass="18254">MTEESHFNHLTKFKKPTFDNLQFRIGELARMTGVSTRQLRYWEKQGYVSASAREDEQESRLYGFPAYVKVTIIKQHLDDGEALHEAVDAANQQIENVGVIQHIMKTAFQGLETYEGQHVVNLGFFDAAETQLLYVSLDDTGKAVYRLVDAKKAKPQTAAQS</sequence>
<dbReference type="RefSeq" id="WP_168677471.1">
    <property type="nucleotide sequence ID" value="NZ_BPKV01000009.1"/>
</dbReference>
<evidence type="ECO:0000256" key="3">
    <source>
        <dbReference type="ARBA" id="ARBA00023125"/>
    </source>
</evidence>
<dbReference type="AlphaFoldDB" id="A0A846ZBX5"/>
<keyword evidence="3" id="KW-0238">DNA-binding</keyword>
<gene>
    <name evidence="6" type="ORF">HF966_07195</name>
</gene>
<comment type="caution">
    <text evidence="6">The sequence shown here is derived from an EMBL/GenBank/DDBJ whole genome shotgun (WGS) entry which is preliminary data.</text>
</comment>
<dbReference type="GO" id="GO:0003677">
    <property type="term" value="F:DNA binding"/>
    <property type="evidence" value="ECO:0007669"/>
    <property type="project" value="UniProtKB-KW"/>
</dbReference>
<protein>
    <submittedName>
        <fullName evidence="6">MerR family transcriptional regulator</fullName>
    </submittedName>
</protein>
<dbReference type="PROSITE" id="PS50937">
    <property type="entry name" value="HTH_MERR_2"/>
    <property type="match status" value="1"/>
</dbReference>
<proteinExistence type="predicted"/>
<dbReference type="CDD" id="cd01105">
    <property type="entry name" value="HTH_GlnR-like"/>
    <property type="match status" value="1"/>
</dbReference>
<dbReference type="GO" id="GO:0003700">
    <property type="term" value="F:DNA-binding transcription factor activity"/>
    <property type="evidence" value="ECO:0007669"/>
    <property type="project" value="InterPro"/>
</dbReference>